<name>A0A934KFK1_9BACT</name>
<feature type="transmembrane region" description="Helical" evidence="5">
    <location>
        <begin position="12"/>
        <end position="31"/>
    </location>
</feature>
<evidence type="ECO:0000313" key="7">
    <source>
        <dbReference type="EMBL" id="MBJ7603820.1"/>
    </source>
</evidence>
<accession>A0A934KFK1</accession>
<dbReference type="EMBL" id="JAEKNQ010000043">
    <property type="protein sequence ID" value="MBJ7603820.1"/>
    <property type="molecule type" value="Genomic_DNA"/>
</dbReference>
<dbReference type="RefSeq" id="WP_338180463.1">
    <property type="nucleotide sequence ID" value="NZ_JAEKNQ010000043.1"/>
</dbReference>
<feature type="transmembrane region" description="Helical" evidence="5">
    <location>
        <begin position="169"/>
        <end position="190"/>
    </location>
</feature>
<dbReference type="GO" id="GO:0022857">
    <property type="term" value="F:transmembrane transporter activity"/>
    <property type="evidence" value="ECO:0007669"/>
    <property type="project" value="InterPro"/>
</dbReference>
<feature type="transmembrane region" description="Helical" evidence="5">
    <location>
        <begin position="210"/>
        <end position="235"/>
    </location>
</feature>
<dbReference type="Pfam" id="PF07690">
    <property type="entry name" value="MFS_1"/>
    <property type="match status" value="1"/>
</dbReference>
<comment type="caution">
    <text evidence="7">The sequence shown here is derived from an EMBL/GenBank/DDBJ whole genome shotgun (WGS) entry which is preliminary data.</text>
</comment>
<reference evidence="7 8" key="1">
    <citation type="submission" date="2020-10" db="EMBL/GenBank/DDBJ databases">
        <title>Ca. Dormibacterota MAGs.</title>
        <authorList>
            <person name="Montgomery K."/>
        </authorList>
    </citation>
    <scope>NUCLEOTIDE SEQUENCE [LARGE SCALE GENOMIC DNA]</scope>
    <source>
        <strain evidence="7">SC8811_S16_3</strain>
    </source>
</reference>
<keyword evidence="3 5" id="KW-1133">Transmembrane helix</keyword>
<dbReference type="InterPro" id="IPR011701">
    <property type="entry name" value="MFS"/>
</dbReference>
<feature type="transmembrane region" description="Helical" evidence="5">
    <location>
        <begin position="138"/>
        <end position="157"/>
    </location>
</feature>
<keyword evidence="2 5" id="KW-0812">Transmembrane</keyword>
<evidence type="ECO:0000259" key="6">
    <source>
        <dbReference type="PROSITE" id="PS50850"/>
    </source>
</evidence>
<organism evidence="7 8">
    <name type="scientific">Candidatus Dormiibacter inghamiae</name>
    <dbReference type="NCBI Taxonomy" id="3127013"/>
    <lineage>
        <taxon>Bacteria</taxon>
        <taxon>Bacillati</taxon>
        <taxon>Candidatus Dormiibacterota</taxon>
        <taxon>Candidatus Dormibacteria</taxon>
        <taxon>Candidatus Dormibacterales</taxon>
        <taxon>Candidatus Dormibacteraceae</taxon>
        <taxon>Candidatus Dormiibacter</taxon>
    </lineage>
</organism>
<evidence type="ECO:0000256" key="3">
    <source>
        <dbReference type="ARBA" id="ARBA00022989"/>
    </source>
</evidence>
<keyword evidence="4 5" id="KW-0472">Membrane</keyword>
<feature type="domain" description="Major facilitator superfamily (MFS) profile" evidence="6">
    <location>
        <begin position="1"/>
        <end position="388"/>
    </location>
</feature>
<dbReference type="SUPFAM" id="SSF103473">
    <property type="entry name" value="MFS general substrate transporter"/>
    <property type="match status" value="1"/>
</dbReference>
<dbReference type="InterPro" id="IPR036259">
    <property type="entry name" value="MFS_trans_sf"/>
</dbReference>
<dbReference type="PANTHER" id="PTHR23520">
    <property type="entry name" value="TRANSPORTER, PUTATIVE (AFU_ORTHOLOGUE AFUA_3G04000)-RELATED"/>
    <property type="match status" value="1"/>
</dbReference>
<sequence length="406" mass="42212">MLSDVRRIAAIQGIRAFAYGFTAVLLGVVLAREGFSAAQVGEVFAAMLAGMGLMTLVVAVTGDRLGRRRVYLALLVGLLVAGVVFALTTSHLLLILAALTGTLSTDANESGPISSLEQAMLGQAPARERTRVFSRYNAVAFLFGSLGALAAGGPALLRHLIPAVPANRSLLLVLPVAGLVCALLALRLGPGVDAPKSPETRPGLGTARPRILGLAFLFGVDSLASGFVVQAFLVYWFSRRFGASTEVMGLVFFSTGVLQAASSVASGWLSVRIGMLPTMVFSHLPANLLLAAIALAPTLTVAVPMLLVRSFLSSMDVPARQAFTASIVRPEQRASAAATTNVTRYFVKPLGPLIGGALMQVAFGAPLVAAAALKIAYDLALFTAFRNLEPEREAGGPAQAAARSDS</sequence>
<evidence type="ECO:0000256" key="4">
    <source>
        <dbReference type="ARBA" id="ARBA00023136"/>
    </source>
</evidence>
<protein>
    <submittedName>
        <fullName evidence="7">MFS transporter</fullName>
    </submittedName>
</protein>
<dbReference type="InterPro" id="IPR020846">
    <property type="entry name" value="MFS_dom"/>
</dbReference>
<gene>
    <name evidence="7" type="ORF">JF888_11595</name>
</gene>
<dbReference type="GO" id="GO:0005886">
    <property type="term" value="C:plasma membrane"/>
    <property type="evidence" value="ECO:0007669"/>
    <property type="project" value="UniProtKB-SubCell"/>
</dbReference>
<feature type="transmembrane region" description="Helical" evidence="5">
    <location>
        <begin position="247"/>
        <end position="268"/>
    </location>
</feature>
<evidence type="ECO:0000256" key="5">
    <source>
        <dbReference type="SAM" id="Phobius"/>
    </source>
</evidence>
<evidence type="ECO:0000256" key="2">
    <source>
        <dbReference type="ARBA" id="ARBA00022692"/>
    </source>
</evidence>
<evidence type="ECO:0000313" key="8">
    <source>
        <dbReference type="Proteomes" id="UP000620075"/>
    </source>
</evidence>
<feature type="transmembrane region" description="Helical" evidence="5">
    <location>
        <begin position="288"/>
        <end position="308"/>
    </location>
</feature>
<evidence type="ECO:0000256" key="1">
    <source>
        <dbReference type="ARBA" id="ARBA00004651"/>
    </source>
</evidence>
<feature type="transmembrane region" description="Helical" evidence="5">
    <location>
        <begin position="43"/>
        <end position="60"/>
    </location>
</feature>
<dbReference type="PROSITE" id="PS50850">
    <property type="entry name" value="MFS"/>
    <property type="match status" value="1"/>
</dbReference>
<feature type="transmembrane region" description="Helical" evidence="5">
    <location>
        <begin position="72"/>
        <end position="99"/>
    </location>
</feature>
<dbReference type="Gene3D" id="1.20.1250.20">
    <property type="entry name" value="MFS general substrate transporter like domains"/>
    <property type="match status" value="2"/>
</dbReference>
<dbReference type="AlphaFoldDB" id="A0A934KFK1"/>
<comment type="subcellular location">
    <subcellularLocation>
        <location evidence="1">Cell membrane</location>
        <topology evidence="1">Multi-pass membrane protein</topology>
    </subcellularLocation>
</comment>
<proteinExistence type="predicted"/>
<dbReference type="PANTHER" id="PTHR23520:SF5">
    <property type="entry name" value="TRANSPORTER, PUTATIVE (AFU_ORTHOLOGUE AFUA_3G04000)-RELATED"/>
    <property type="match status" value="1"/>
</dbReference>
<dbReference type="Proteomes" id="UP000620075">
    <property type="component" value="Unassembled WGS sequence"/>
</dbReference>